<name>A0A7X6DR09_9BACT</name>
<dbReference type="AlphaFoldDB" id="A0A7X6DR09"/>
<dbReference type="PANTHER" id="PTHR43155:SF2">
    <property type="entry name" value="CYCLIC DI-GMP PHOSPHODIESTERASE PA4108"/>
    <property type="match status" value="1"/>
</dbReference>
<dbReference type="SUPFAM" id="SSF55781">
    <property type="entry name" value="GAF domain-like"/>
    <property type="match status" value="1"/>
</dbReference>
<dbReference type="PANTHER" id="PTHR43155">
    <property type="entry name" value="CYCLIC DI-GMP PHOSPHODIESTERASE PA4108-RELATED"/>
    <property type="match status" value="1"/>
</dbReference>
<dbReference type="Pfam" id="PF13185">
    <property type="entry name" value="GAF_2"/>
    <property type="match status" value="1"/>
</dbReference>
<dbReference type="Gene3D" id="1.10.3210.10">
    <property type="entry name" value="Hypothetical protein af1432"/>
    <property type="match status" value="1"/>
</dbReference>
<dbReference type="CDD" id="cd00077">
    <property type="entry name" value="HDc"/>
    <property type="match status" value="1"/>
</dbReference>
<evidence type="ECO:0000256" key="1">
    <source>
        <dbReference type="SAM" id="MobiDB-lite"/>
    </source>
</evidence>
<comment type="caution">
    <text evidence="3">The sequence shown here is derived from an EMBL/GenBank/DDBJ whole genome shotgun (WGS) entry which is preliminary data.</text>
</comment>
<keyword evidence="4" id="KW-1185">Reference proteome</keyword>
<dbReference type="Proteomes" id="UP000534783">
    <property type="component" value="Unassembled WGS sequence"/>
</dbReference>
<dbReference type="SMART" id="SM00471">
    <property type="entry name" value="HDc"/>
    <property type="match status" value="1"/>
</dbReference>
<evidence type="ECO:0000313" key="4">
    <source>
        <dbReference type="Proteomes" id="UP000534783"/>
    </source>
</evidence>
<dbReference type="InterPro" id="IPR029016">
    <property type="entry name" value="GAF-like_dom_sf"/>
</dbReference>
<dbReference type="SMART" id="SM00065">
    <property type="entry name" value="GAF"/>
    <property type="match status" value="1"/>
</dbReference>
<accession>A0A7X6DR09</accession>
<dbReference type="InterPro" id="IPR003607">
    <property type="entry name" value="HD/PDEase_dom"/>
</dbReference>
<gene>
    <name evidence="3" type="ORF">MNODULE_12695</name>
</gene>
<dbReference type="RefSeq" id="WP_168060377.1">
    <property type="nucleotide sequence ID" value="NZ_VTOW01000002.1"/>
</dbReference>
<dbReference type="EMBL" id="VTOW01000002">
    <property type="protein sequence ID" value="NKE71599.1"/>
    <property type="molecule type" value="Genomic_DNA"/>
</dbReference>
<dbReference type="Gene3D" id="3.30.450.40">
    <property type="match status" value="1"/>
</dbReference>
<dbReference type="InterPro" id="IPR003018">
    <property type="entry name" value="GAF"/>
</dbReference>
<dbReference type="InterPro" id="IPR037522">
    <property type="entry name" value="HD_GYP_dom"/>
</dbReference>
<sequence length="419" mass="46375">MPATTKKRAKGGGGKKRKKPVVQVHAEIGLKNKIAAQKARLEILETMEEIGRLLNSTLDDREVRRRAMESATRLMRSEVGSLLLIDPETEELFFEVALGEKGEKVREIRLQPGEGIAGWVAQTGEPQIVNDTRANPRFFKSADEKSGFVTRNMICVPVKIREKIVGVLQAINKKRGKFTEIDLEGFKSLADQVAIAIENAGLYKELKETFLSTAAALGDAIEAKDAYTGGHTKRVLEYSMVVGKRLGLSPEELDQLKLAAALHDIGKIGIEDRILGKPSRLEPEEARMMENHTVIGAKIVENIRPLRAIVPGIRHHHEKYDGKGYPDALKGGGIPVMARIISVSDTFDAITSDRPYRKGLHSEIALQELRRHAGTQFDPKVVDTFIAAFENGEIEPILHRNRRTIAGPSTPPSEEKSPR</sequence>
<dbReference type="Pfam" id="PF13487">
    <property type="entry name" value="HD_5"/>
    <property type="match status" value="1"/>
</dbReference>
<dbReference type="SUPFAM" id="SSF109604">
    <property type="entry name" value="HD-domain/PDEase-like"/>
    <property type="match status" value="1"/>
</dbReference>
<dbReference type="PROSITE" id="PS51832">
    <property type="entry name" value="HD_GYP"/>
    <property type="match status" value="1"/>
</dbReference>
<organism evidence="3 4">
    <name type="scientific">Candidatus Manganitrophus noduliformans</name>
    <dbReference type="NCBI Taxonomy" id="2606439"/>
    <lineage>
        <taxon>Bacteria</taxon>
        <taxon>Pseudomonadati</taxon>
        <taxon>Nitrospirota</taxon>
        <taxon>Nitrospiria</taxon>
        <taxon>Candidatus Troglogloeales</taxon>
        <taxon>Candidatus Manganitrophaceae</taxon>
        <taxon>Candidatus Manganitrophus</taxon>
    </lineage>
</organism>
<protein>
    <submittedName>
        <fullName evidence="3">GAF domain-containing protein</fullName>
    </submittedName>
</protein>
<reference evidence="3 4" key="1">
    <citation type="journal article" date="2020" name="Nature">
        <title>Bacterial chemolithoautotrophy via manganese oxidation.</title>
        <authorList>
            <person name="Yu H."/>
            <person name="Leadbetter J.R."/>
        </authorList>
    </citation>
    <scope>NUCLEOTIDE SEQUENCE [LARGE SCALE GENOMIC DNA]</scope>
    <source>
        <strain evidence="3 4">Mn-1</strain>
    </source>
</reference>
<feature type="region of interest" description="Disordered" evidence="1">
    <location>
        <begin position="1"/>
        <end position="20"/>
    </location>
</feature>
<feature type="domain" description="HD-GYP" evidence="2">
    <location>
        <begin position="206"/>
        <end position="401"/>
    </location>
</feature>
<proteinExistence type="predicted"/>
<evidence type="ECO:0000259" key="2">
    <source>
        <dbReference type="PROSITE" id="PS51832"/>
    </source>
</evidence>
<evidence type="ECO:0000313" key="3">
    <source>
        <dbReference type="EMBL" id="NKE71599.1"/>
    </source>
</evidence>